<dbReference type="PANTHER" id="PTHR23427:SF2">
    <property type="entry name" value="SURFEIT LOCUS PROTEIN 1"/>
    <property type="match status" value="1"/>
</dbReference>
<dbReference type="InterPro" id="IPR045214">
    <property type="entry name" value="Surf1/Surf4"/>
</dbReference>
<dbReference type="RefSeq" id="WP_218233493.1">
    <property type="nucleotide sequence ID" value="NZ_BAABBB010000018.1"/>
</dbReference>
<dbReference type="PANTHER" id="PTHR23427">
    <property type="entry name" value="SURFEIT LOCUS PROTEIN"/>
    <property type="match status" value="1"/>
</dbReference>
<accession>A0ABP6W2R6</accession>
<dbReference type="EMBL" id="BAABBB010000018">
    <property type="protein sequence ID" value="GAA3543588.1"/>
    <property type="molecule type" value="Genomic_DNA"/>
</dbReference>
<evidence type="ECO:0000313" key="9">
    <source>
        <dbReference type="Proteomes" id="UP001500301"/>
    </source>
</evidence>
<proteinExistence type="inferred from homology"/>
<reference evidence="9" key="1">
    <citation type="journal article" date="2019" name="Int. J. Syst. Evol. Microbiol.">
        <title>The Global Catalogue of Microorganisms (GCM) 10K type strain sequencing project: providing services to taxonomists for standard genome sequencing and annotation.</title>
        <authorList>
            <consortium name="The Broad Institute Genomics Platform"/>
            <consortium name="The Broad Institute Genome Sequencing Center for Infectious Disease"/>
            <person name="Wu L."/>
            <person name="Ma J."/>
        </authorList>
    </citation>
    <scope>NUCLEOTIDE SEQUENCE [LARGE SCALE GENOMIC DNA]</scope>
    <source>
        <strain evidence="9">JCM 17460</strain>
    </source>
</reference>
<keyword evidence="6" id="KW-1003">Cell membrane</keyword>
<evidence type="ECO:0000256" key="2">
    <source>
        <dbReference type="ARBA" id="ARBA00007165"/>
    </source>
</evidence>
<evidence type="ECO:0000256" key="6">
    <source>
        <dbReference type="RuleBase" id="RU363076"/>
    </source>
</evidence>
<dbReference type="CDD" id="cd06662">
    <property type="entry name" value="SURF1"/>
    <property type="match status" value="1"/>
</dbReference>
<evidence type="ECO:0000256" key="7">
    <source>
        <dbReference type="SAM" id="MobiDB-lite"/>
    </source>
</evidence>
<protein>
    <recommendedName>
        <fullName evidence="6">SURF1-like protein</fullName>
    </recommendedName>
</protein>
<evidence type="ECO:0000313" key="8">
    <source>
        <dbReference type="EMBL" id="GAA3543588.1"/>
    </source>
</evidence>
<feature type="compositionally biased region" description="Polar residues" evidence="7">
    <location>
        <begin position="268"/>
        <end position="283"/>
    </location>
</feature>
<dbReference type="Pfam" id="PF02104">
    <property type="entry name" value="SURF1"/>
    <property type="match status" value="1"/>
</dbReference>
<keyword evidence="4 6" id="KW-1133">Transmembrane helix</keyword>
<sequence>MRSWLSSWRFLLSRRWVLFFLAIILVGWATWWLGEWQFGRLDDRKERNAIVRANEDRSPTDVAEVLAPGRDVAEADEWRLVTATGEYDRDDTVVVRYRTRNGYPGVEVVVPLVTAEGTTLLVDRGWFGTDDPLIKGTDLPAPPPGQVRVTGWVRADGTGRSTEVDDHSTRSIASGPIGRAIGREVYTGFVALKAEDPKPNKELAAVELPELGEGPHFFYGLQWWFFGVLAIGGFGYLAWDERRLGPRGQRVGTKRRSGGPFSRRPSGTQSVRSAPPSTGSITPDTYDAAGDSTNAATRPNSSGKP</sequence>
<evidence type="ECO:0000256" key="3">
    <source>
        <dbReference type="ARBA" id="ARBA00022692"/>
    </source>
</evidence>
<feature type="compositionally biased region" description="Polar residues" evidence="7">
    <location>
        <begin position="291"/>
        <end position="305"/>
    </location>
</feature>
<gene>
    <name evidence="8" type="ORF">GCM10022263_33410</name>
</gene>
<keyword evidence="9" id="KW-1185">Reference proteome</keyword>
<name>A0ABP6W2R6_9ACTN</name>
<keyword evidence="3 6" id="KW-0812">Transmembrane</keyword>
<feature type="compositionally biased region" description="Low complexity" evidence="7">
    <location>
        <begin position="258"/>
        <end position="267"/>
    </location>
</feature>
<dbReference type="Proteomes" id="UP001500301">
    <property type="component" value="Unassembled WGS sequence"/>
</dbReference>
<comment type="caution">
    <text evidence="8">The sequence shown here is derived from an EMBL/GenBank/DDBJ whole genome shotgun (WGS) entry which is preliminary data.</text>
</comment>
<keyword evidence="5 6" id="KW-0472">Membrane</keyword>
<evidence type="ECO:0000256" key="4">
    <source>
        <dbReference type="ARBA" id="ARBA00022989"/>
    </source>
</evidence>
<feature type="region of interest" description="Disordered" evidence="7">
    <location>
        <begin position="248"/>
        <end position="305"/>
    </location>
</feature>
<organism evidence="8 9">
    <name type="scientific">Nocardioides daeguensis</name>
    <dbReference type="NCBI Taxonomy" id="908359"/>
    <lineage>
        <taxon>Bacteria</taxon>
        <taxon>Bacillati</taxon>
        <taxon>Actinomycetota</taxon>
        <taxon>Actinomycetes</taxon>
        <taxon>Propionibacteriales</taxon>
        <taxon>Nocardioidaceae</taxon>
        <taxon>Nocardioides</taxon>
    </lineage>
</organism>
<comment type="similarity">
    <text evidence="2 6">Belongs to the SURF1 family.</text>
</comment>
<evidence type="ECO:0000256" key="1">
    <source>
        <dbReference type="ARBA" id="ARBA00004370"/>
    </source>
</evidence>
<feature type="transmembrane region" description="Helical" evidence="6">
    <location>
        <begin position="16"/>
        <end position="34"/>
    </location>
</feature>
<evidence type="ECO:0000256" key="5">
    <source>
        <dbReference type="ARBA" id="ARBA00023136"/>
    </source>
</evidence>
<dbReference type="InterPro" id="IPR002994">
    <property type="entry name" value="Surf1/Shy1"/>
</dbReference>
<comment type="subcellular location">
    <subcellularLocation>
        <location evidence="6">Cell membrane</location>
        <topology evidence="6">Multi-pass membrane protein</topology>
    </subcellularLocation>
    <subcellularLocation>
        <location evidence="1">Membrane</location>
    </subcellularLocation>
</comment>
<feature type="transmembrane region" description="Helical" evidence="6">
    <location>
        <begin position="221"/>
        <end position="239"/>
    </location>
</feature>
<dbReference type="PROSITE" id="PS50895">
    <property type="entry name" value="SURF1"/>
    <property type="match status" value="1"/>
</dbReference>